<dbReference type="InterPro" id="IPR009057">
    <property type="entry name" value="Homeodomain-like_sf"/>
</dbReference>
<sequence>MGKLDKYRRYDVAFHTQTLRMVAESHKTSVAACALNLDPKLVYGGSATPALPAEALEERQLRAANRRLEQELEISKKPSSFFGHPTGAMSCYPSYRSVTG</sequence>
<dbReference type="AlphaFoldDB" id="A0A1H3CK95"/>
<evidence type="ECO:0000313" key="2">
    <source>
        <dbReference type="Proteomes" id="UP000199249"/>
    </source>
</evidence>
<dbReference type="Proteomes" id="UP000199249">
    <property type="component" value="Unassembled WGS sequence"/>
</dbReference>
<organism evidence="1 2">
    <name type="scientific">Hymenobacter psychrophilus</name>
    <dbReference type="NCBI Taxonomy" id="651662"/>
    <lineage>
        <taxon>Bacteria</taxon>
        <taxon>Pseudomonadati</taxon>
        <taxon>Bacteroidota</taxon>
        <taxon>Cytophagia</taxon>
        <taxon>Cytophagales</taxon>
        <taxon>Hymenobacteraceae</taxon>
        <taxon>Hymenobacter</taxon>
    </lineage>
</organism>
<evidence type="ECO:0000313" key="1">
    <source>
        <dbReference type="EMBL" id="SDX54525.1"/>
    </source>
</evidence>
<protein>
    <recommendedName>
        <fullName evidence="3">Transposase</fullName>
    </recommendedName>
</protein>
<dbReference type="SUPFAM" id="SSF46689">
    <property type="entry name" value="Homeodomain-like"/>
    <property type="match status" value="1"/>
</dbReference>
<dbReference type="OrthoDB" id="886237at2"/>
<name>A0A1H3CK95_9BACT</name>
<accession>A0A1H3CK95</accession>
<proteinExistence type="predicted"/>
<dbReference type="STRING" id="651662.SAMN04488069_10221"/>
<keyword evidence="2" id="KW-1185">Reference proteome</keyword>
<dbReference type="EMBL" id="FNOV01000002">
    <property type="protein sequence ID" value="SDX54525.1"/>
    <property type="molecule type" value="Genomic_DNA"/>
</dbReference>
<reference evidence="2" key="1">
    <citation type="submission" date="2016-10" db="EMBL/GenBank/DDBJ databases">
        <authorList>
            <person name="Varghese N."/>
            <person name="Submissions S."/>
        </authorList>
    </citation>
    <scope>NUCLEOTIDE SEQUENCE [LARGE SCALE GENOMIC DNA]</scope>
    <source>
        <strain evidence="2">CGMCC 1.8975</strain>
    </source>
</reference>
<dbReference type="RefSeq" id="WP_092737627.1">
    <property type="nucleotide sequence ID" value="NZ_FNOV01000002.1"/>
</dbReference>
<gene>
    <name evidence="1" type="ORF">SAMN04488069_10221</name>
</gene>
<evidence type="ECO:0008006" key="3">
    <source>
        <dbReference type="Google" id="ProtNLM"/>
    </source>
</evidence>